<dbReference type="EMBL" id="JADCKQ010000001">
    <property type="protein sequence ID" value="MBI1492098.1"/>
    <property type="molecule type" value="Genomic_DNA"/>
</dbReference>
<dbReference type="AlphaFoldDB" id="A0A8J7IHG6"/>
<evidence type="ECO:0000313" key="7">
    <source>
        <dbReference type="EMBL" id="MBI1492098.1"/>
    </source>
</evidence>
<name>A0A8J7IHG6_9RHOB</name>
<evidence type="ECO:0000256" key="4">
    <source>
        <dbReference type="ARBA" id="ARBA00022801"/>
    </source>
</evidence>
<comment type="catalytic activity">
    <reaction evidence="1">
        <text>Hydrolysis of terminal non-reducing N-acetyl-D-hexosamine residues in N-acetyl-beta-D-hexosaminides.</text>
        <dbReference type="EC" id="3.2.1.52"/>
    </reaction>
</comment>
<accession>A0A8J7IHG6</accession>
<dbReference type="PROSITE" id="PS00775">
    <property type="entry name" value="GLYCOSYL_HYDROL_F3"/>
    <property type="match status" value="1"/>
</dbReference>
<evidence type="ECO:0000256" key="2">
    <source>
        <dbReference type="ARBA" id="ARBA00005336"/>
    </source>
</evidence>
<gene>
    <name evidence="7" type="ORF">H1D41_00450</name>
</gene>
<dbReference type="RefSeq" id="WP_228847063.1">
    <property type="nucleotide sequence ID" value="NZ_JADCKQ010000001.1"/>
</dbReference>
<evidence type="ECO:0000256" key="5">
    <source>
        <dbReference type="ARBA" id="ARBA00023295"/>
    </source>
</evidence>
<dbReference type="InterPro" id="IPR036962">
    <property type="entry name" value="Glyco_hydro_3_N_sf"/>
</dbReference>
<evidence type="ECO:0000256" key="3">
    <source>
        <dbReference type="ARBA" id="ARBA00012663"/>
    </source>
</evidence>
<dbReference type="GO" id="GO:0009254">
    <property type="term" value="P:peptidoglycan turnover"/>
    <property type="evidence" value="ECO:0007669"/>
    <property type="project" value="TreeGrafter"/>
</dbReference>
<evidence type="ECO:0000259" key="6">
    <source>
        <dbReference type="Pfam" id="PF00933"/>
    </source>
</evidence>
<dbReference type="SUPFAM" id="SSF51445">
    <property type="entry name" value="(Trans)glycosidases"/>
    <property type="match status" value="1"/>
</dbReference>
<evidence type="ECO:0000313" key="8">
    <source>
        <dbReference type="Proteomes" id="UP000640583"/>
    </source>
</evidence>
<dbReference type="EC" id="3.2.1.52" evidence="3"/>
<keyword evidence="4 7" id="KW-0378">Hydrolase</keyword>
<dbReference type="InterPro" id="IPR017853">
    <property type="entry name" value="GH"/>
</dbReference>
<dbReference type="Gene3D" id="3.20.20.300">
    <property type="entry name" value="Glycoside hydrolase, family 3, N-terminal domain"/>
    <property type="match status" value="1"/>
</dbReference>
<organism evidence="7 8">
    <name type="scientific">Halocynthiibacter styelae</name>
    <dbReference type="NCBI Taxonomy" id="2761955"/>
    <lineage>
        <taxon>Bacteria</taxon>
        <taxon>Pseudomonadati</taxon>
        <taxon>Pseudomonadota</taxon>
        <taxon>Alphaproteobacteria</taxon>
        <taxon>Rhodobacterales</taxon>
        <taxon>Paracoccaceae</taxon>
        <taxon>Halocynthiibacter</taxon>
    </lineage>
</organism>
<dbReference type="Proteomes" id="UP000640583">
    <property type="component" value="Unassembled WGS sequence"/>
</dbReference>
<dbReference type="Pfam" id="PF00933">
    <property type="entry name" value="Glyco_hydro_3"/>
    <property type="match status" value="1"/>
</dbReference>
<keyword evidence="5" id="KW-0326">Glycosidase</keyword>
<evidence type="ECO:0000256" key="1">
    <source>
        <dbReference type="ARBA" id="ARBA00001231"/>
    </source>
</evidence>
<dbReference type="InterPro" id="IPR001764">
    <property type="entry name" value="Glyco_hydro_3_N"/>
</dbReference>
<feature type="domain" description="Glycoside hydrolase family 3 N-terminal" evidence="6">
    <location>
        <begin position="26"/>
        <end position="299"/>
    </location>
</feature>
<proteinExistence type="inferred from homology"/>
<protein>
    <recommendedName>
        <fullName evidence="3">beta-N-acetylhexosaminidase</fullName>
        <ecNumber evidence="3">3.2.1.52</ecNumber>
    </recommendedName>
</protein>
<dbReference type="GO" id="GO:0004563">
    <property type="term" value="F:beta-N-acetylhexosaminidase activity"/>
    <property type="evidence" value="ECO:0007669"/>
    <property type="project" value="UniProtKB-EC"/>
</dbReference>
<comment type="caution">
    <text evidence="7">The sequence shown here is derived from an EMBL/GenBank/DDBJ whole genome shotgun (WGS) entry which is preliminary data.</text>
</comment>
<comment type="similarity">
    <text evidence="2">Belongs to the glycosyl hydrolase 3 family.</text>
</comment>
<dbReference type="GO" id="GO:0005975">
    <property type="term" value="P:carbohydrate metabolic process"/>
    <property type="evidence" value="ECO:0007669"/>
    <property type="project" value="InterPro"/>
</dbReference>
<dbReference type="PANTHER" id="PTHR30480">
    <property type="entry name" value="BETA-HEXOSAMINIDASE-RELATED"/>
    <property type="match status" value="1"/>
</dbReference>
<sequence length="338" mass="36368">MALSHDTGAYIFGCEGLTLTQSEAAFFKEARPVGFILFARNLDNPDQIRRLTSDLRDAAGHDAMVLIDQEGGRVERMAAPHWSSWLPPLDQIALVTAKQGREMAVRSMYLRYQVIAAELLASGIDVNCVPCSDVIRDETHAVLRNRCYGEAVDLVAEVSRAVAKANLDAGALPVMKHMPGHGRATLDSHLKLPHVAASSDDLQNVDFAVFKALSDLPLGMSAHIVYEALGQTGPATTSAEMIRLIREDIGFQGLLMTDDLSMEALSGTPGERSAASIQAGCDVILHCNGELSEMEDVAASAGRMNDRARNAASAAMDLRRNGVPVDISQTMAELNTLI</sequence>
<keyword evidence="8" id="KW-1185">Reference proteome</keyword>
<reference evidence="7" key="1">
    <citation type="submission" date="2020-10" db="EMBL/GenBank/DDBJ databases">
        <title>Paenihalocynthiibacter styelae gen. nov., sp. nov., isolated from stalked sea squirt Styela clava.</title>
        <authorList>
            <person name="Kim Y.-O."/>
            <person name="Yoon J.-H."/>
        </authorList>
    </citation>
    <scope>NUCLEOTIDE SEQUENCE</scope>
    <source>
        <strain evidence="7">MYP1-1</strain>
    </source>
</reference>
<dbReference type="PANTHER" id="PTHR30480:SF13">
    <property type="entry name" value="BETA-HEXOSAMINIDASE"/>
    <property type="match status" value="1"/>
</dbReference>
<dbReference type="InterPro" id="IPR019800">
    <property type="entry name" value="Glyco_hydro_3_AS"/>
</dbReference>
<dbReference type="InterPro" id="IPR050226">
    <property type="entry name" value="NagZ_Beta-hexosaminidase"/>
</dbReference>